<dbReference type="InterPro" id="IPR028011">
    <property type="entry name" value="DUF4476"/>
</dbReference>
<feature type="compositionally biased region" description="Polar residues" evidence="1">
    <location>
        <begin position="512"/>
        <end position="536"/>
    </location>
</feature>
<dbReference type="AlphaFoldDB" id="A0A7K9YIY0"/>
<feature type="region of interest" description="Disordered" evidence="1">
    <location>
        <begin position="245"/>
        <end position="295"/>
    </location>
</feature>
<accession>A0A7K9YIY0</accession>
<dbReference type="InterPro" id="IPR042616">
    <property type="entry name" value="PROSER1"/>
</dbReference>
<evidence type="ECO:0000256" key="1">
    <source>
        <dbReference type="SAM" id="MobiDB-lite"/>
    </source>
</evidence>
<feature type="non-terminal residue" evidence="3">
    <location>
        <position position="1"/>
    </location>
</feature>
<feature type="region of interest" description="Disordered" evidence="1">
    <location>
        <begin position="920"/>
        <end position="945"/>
    </location>
</feature>
<feature type="non-terminal residue" evidence="3">
    <location>
        <position position="945"/>
    </location>
</feature>
<evidence type="ECO:0000313" key="4">
    <source>
        <dbReference type="Proteomes" id="UP000522663"/>
    </source>
</evidence>
<feature type="domain" description="DUF4476" evidence="2">
    <location>
        <begin position="37"/>
        <end position="127"/>
    </location>
</feature>
<feature type="region of interest" description="Disordered" evidence="1">
    <location>
        <begin position="506"/>
        <end position="600"/>
    </location>
</feature>
<comment type="caution">
    <text evidence="3">The sequence shown here is derived from an EMBL/GenBank/DDBJ whole genome shotgun (WGS) entry which is preliminary data.</text>
</comment>
<dbReference type="Pfam" id="PF14771">
    <property type="entry name" value="DUF4476"/>
    <property type="match status" value="1"/>
</dbReference>
<dbReference type="PANTHER" id="PTHR14880">
    <property type="entry name" value="PROLINE AND SERINE-RICH PROTEIN 1"/>
    <property type="match status" value="1"/>
</dbReference>
<sequence>LSELIKMDKKSFETVLDEIRKAVLTEYKLKAIEYVHGYFSSEQVVELLRYFSWAEPQLKAIKALQHKIVAVPASKMVNILNCFTFSKDKLIALELLASNIVDAQNYRLIEDLFRINMSEKKRCRRILEQASKTGCKAPHAMISSCGMIPGNPYPKGKPSRINGIFPGTPIKKDTEECTSEGKGIAARILGPSKPAPSTYNPHKPVPYPIPPCRPHATIAPSAYNNAGLVPMANVIAPGLPASSSYTTNQGVPENEDLSNQAKPSQNQAFSAQTNQLFTPHGSNPSTPAATPVPTPSPVKAISHPLAPATPLISGMNMSTPVLPVFPGQVSSSVHTSQPSTPTPTVIKSLSLPGVPVTSVHSATSTPIPAVFSGLASIPSATPAPQGSSTPCATPAPSETFASATTPFAGLPFSAASSVASASNPTPLSSVFAGLPLSLPPNVQGISSPVHSTIANSPATTIPGSLSLPNPILSVLKGFLTSNDASLINSSALPSAMTSELASLSALANQSSDPPTSSVNKCYTPSATPTSQRSSTPGLAIFPGLPSPSVTNSGSTPPALPTQSPLTTSPSVMSVNCGSSASLLHGTSPTNPDQQLSSTPVATSIPQVLIKTEPMSPTLSAFKGPSHSAGPAHGTIGLSALGRAYTSAASVPVSLPSPLNPALSALSSLSAPLNSSSSLASISLAPHGSTAPIAPVFNGLPPFTSLTSNFAFTGNPALTPPVTLPGSLLATPATTASAVSAPHVNSTAAVLSGLAASATVSAPPFSLNLSSAVPSLFSVAQGPLGSSNPSFPGFPVSNTPSVTPALPSFPGLQASSAVAAVAPLPAAATAPSPAPVLPGFASAFSSNFNSALVAQAGLTSGLQAPGNAVFPGLLSLPGIPGFPQSAAQSSLQELQHSAAAQSALLQAHSASALENYTAQPEGFANYPSTPGTPFSLQTSLPQSGWQ</sequence>
<proteinExistence type="predicted"/>
<dbReference type="EMBL" id="VXAB01006007">
    <property type="protein sequence ID" value="NXJ08954.1"/>
    <property type="molecule type" value="Genomic_DNA"/>
</dbReference>
<feature type="compositionally biased region" description="Polar residues" evidence="1">
    <location>
        <begin position="547"/>
        <end position="600"/>
    </location>
</feature>
<feature type="compositionally biased region" description="Polar residues" evidence="1">
    <location>
        <begin position="245"/>
        <end position="283"/>
    </location>
</feature>
<evidence type="ECO:0000259" key="2">
    <source>
        <dbReference type="Pfam" id="PF14771"/>
    </source>
</evidence>
<dbReference type="PANTHER" id="PTHR14880:SF2">
    <property type="entry name" value="PROLINE AND SERINE-RICH PROTEIN 1"/>
    <property type="match status" value="1"/>
</dbReference>
<dbReference type="Proteomes" id="UP000522663">
    <property type="component" value="Unassembled WGS sequence"/>
</dbReference>
<gene>
    <name evidence="3" type="primary">Proser1</name>
    <name evidence="3" type="ORF">ODOGUJ_R12926</name>
</gene>
<name>A0A7K9YIY0_9GALL</name>
<dbReference type="OrthoDB" id="5968166at2759"/>
<reference evidence="3 4" key="1">
    <citation type="submission" date="2019-09" db="EMBL/GenBank/DDBJ databases">
        <title>Bird 10,000 Genomes (B10K) Project - Family phase.</title>
        <authorList>
            <person name="Zhang G."/>
        </authorList>
    </citation>
    <scope>NUCLEOTIDE SEQUENCE [LARGE SCALE GENOMIC DNA]</scope>
    <source>
        <strain evidence="3">B10K-DU-001-53</strain>
        <tissue evidence="3">Muscle</tissue>
    </source>
</reference>
<evidence type="ECO:0000313" key="3">
    <source>
        <dbReference type="EMBL" id="NXJ08954.1"/>
    </source>
</evidence>
<feature type="compositionally biased region" description="Polar residues" evidence="1">
    <location>
        <begin position="925"/>
        <end position="945"/>
    </location>
</feature>
<keyword evidence="4" id="KW-1185">Reference proteome</keyword>
<organism evidence="3 4">
    <name type="scientific">Odontophorus gujanensis</name>
    <name type="common">marbled wood quail</name>
    <dbReference type="NCBI Taxonomy" id="886794"/>
    <lineage>
        <taxon>Eukaryota</taxon>
        <taxon>Metazoa</taxon>
        <taxon>Chordata</taxon>
        <taxon>Craniata</taxon>
        <taxon>Vertebrata</taxon>
        <taxon>Euteleostomi</taxon>
        <taxon>Archelosauria</taxon>
        <taxon>Archosauria</taxon>
        <taxon>Dinosauria</taxon>
        <taxon>Saurischia</taxon>
        <taxon>Theropoda</taxon>
        <taxon>Coelurosauria</taxon>
        <taxon>Aves</taxon>
        <taxon>Neognathae</taxon>
        <taxon>Galloanserae</taxon>
        <taxon>Galliformes</taxon>
        <taxon>Odontophoridae</taxon>
        <taxon>Odontophorus</taxon>
    </lineage>
</organism>
<protein>
    <submittedName>
        <fullName evidence="3">PRSR1 protein</fullName>
    </submittedName>
</protein>